<evidence type="ECO:0000313" key="4">
    <source>
        <dbReference type="Proteomes" id="UP000053784"/>
    </source>
</evidence>
<dbReference type="STRING" id="1179155.CF67_21023"/>
<organism evidence="3 4">
    <name type="scientific">Candidatus Photodesmus blepharonis</name>
    <dbReference type="NCBI Taxonomy" id="1179155"/>
    <lineage>
        <taxon>Bacteria</taxon>
        <taxon>Pseudomonadati</taxon>
        <taxon>Pseudomonadota</taxon>
        <taxon>Gammaproteobacteria</taxon>
        <taxon>Vibrionales</taxon>
        <taxon>Vibrionaceae</taxon>
        <taxon>Candidatus Photodesmus</taxon>
    </lineage>
</organism>
<keyword evidence="1" id="KW-1133">Transmembrane helix</keyword>
<dbReference type="eggNOG" id="COG2836">
    <property type="taxonomic scope" value="Bacteria"/>
</dbReference>
<keyword evidence="1" id="KW-0812">Transmembrane</keyword>
<dbReference type="Pfam" id="PF13386">
    <property type="entry name" value="DsbD_2"/>
    <property type="match status" value="1"/>
</dbReference>
<feature type="transmembrane region" description="Helical" evidence="1">
    <location>
        <begin position="179"/>
        <end position="201"/>
    </location>
</feature>
<dbReference type="EMBL" id="JGVK01000014">
    <property type="protein sequence ID" value="KEY91337.1"/>
    <property type="molecule type" value="Genomic_DNA"/>
</dbReference>
<evidence type="ECO:0000313" key="3">
    <source>
        <dbReference type="EMBL" id="KEY91337.1"/>
    </source>
</evidence>
<keyword evidence="4" id="KW-1185">Reference proteome</keyword>
<feature type="transmembrane region" description="Helical" evidence="1">
    <location>
        <begin position="58"/>
        <end position="79"/>
    </location>
</feature>
<accession>A0A084CNF8</accession>
<feature type="transmembrane region" description="Helical" evidence="1">
    <location>
        <begin position="109"/>
        <end position="130"/>
    </location>
</feature>
<dbReference type="PANTHER" id="PTHR42208">
    <property type="entry name" value="HEAVY METAL TRANSPORTER-RELATED"/>
    <property type="match status" value="1"/>
</dbReference>
<gene>
    <name evidence="3" type="primary">braZ</name>
    <name evidence="3" type="ORF">CF67_21023</name>
</gene>
<dbReference type="PANTHER" id="PTHR42208:SF1">
    <property type="entry name" value="HEAVY METAL TRANSPORTER"/>
    <property type="match status" value="1"/>
</dbReference>
<keyword evidence="1" id="KW-0472">Membrane</keyword>
<protein>
    <submittedName>
        <fullName evidence="3">Branched-chain amino acid transport system 3 carrier protein</fullName>
    </submittedName>
</protein>
<comment type="caution">
    <text evidence="3">The sequence shown here is derived from an EMBL/GenBank/DDBJ whole genome shotgun (WGS) entry which is preliminary data.</text>
</comment>
<feature type="transmembrane region" description="Helical" evidence="1">
    <location>
        <begin position="142"/>
        <end position="167"/>
    </location>
</feature>
<reference evidence="3 4" key="1">
    <citation type="submission" date="2014-03" db="EMBL/GenBank/DDBJ databases">
        <title>Selection and divergence in the genomes of co-occurring obligate luminous symbionts with specific hosts.</title>
        <authorList>
            <person name="Hendry T.A."/>
            <person name="de Wet J.R."/>
            <person name="Dunlap P.V."/>
        </authorList>
    </citation>
    <scope>NUCLEOTIDE SEQUENCE [LARGE SCALE GENOMIC DNA]</scope>
    <source>
        <strain evidence="3 4">Ppalp.1</strain>
    </source>
</reference>
<dbReference type="Proteomes" id="UP000053784">
    <property type="component" value="Unassembled WGS sequence"/>
</dbReference>
<proteinExistence type="predicted"/>
<evidence type="ECO:0000259" key="2">
    <source>
        <dbReference type="Pfam" id="PF13386"/>
    </source>
</evidence>
<dbReference type="InterPro" id="IPR039447">
    <property type="entry name" value="UreH-like_TM_dom"/>
</dbReference>
<feature type="transmembrane region" description="Helical" evidence="1">
    <location>
        <begin position="32"/>
        <end position="52"/>
    </location>
</feature>
<feature type="domain" description="Urease accessory protein UreH-like transmembrane" evidence="2">
    <location>
        <begin position="1"/>
        <end position="190"/>
    </location>
</feature>
<sequence>MCGGIASALSLNRAHHDNLLPLYYNFGRLSSYTIFGGLIGGMFASITCMINLTSSLVFFRLISAIFMIILALYLFRVWFGLLHIEKIGQIFWKHISPIGKIFLPLKKPFYAFPLGFLWGWFPCGLVYSTLTWAAASGSMINGAIIMLSFGIGTLPTMLLISYSFNYLEKLQLTRFNQNLGALSILIYGLYTAYESIIMILISF</sequence>
<dbReference type="AlphaFoldDB" id="A0A084CNF8"/>
<evidence type="ECO:0000256" key="1">
    <source>
        <dbReference type="SAM" id="Phobius"/>
    </source>
</evidence>
<name>A0A084CNF8_9GAMM</name>